<gene>
    <name evidence="1" type="ORF">GVO57_08160</name>
</gene>
<accession>A0A7Z2NWT6</accession>
<dbReference type="KEGG" id="schy:GVO57_08160"/>
<proteinExistence type="predicted"/>
<organism evidence="1 2">
    <name type="scientific">Sphingomonas changnyeongensis</name>
    <dbReference type="NCBI Taxonomy" id="2698679"/>
    <lineage>
        <taxon>Bacteria</taxon>
        <taxon>Pseudomonadati</taxon>
        <taxon>Pseudomonadota</taxon>
        <taxon>Alphaproteobacteria</taxon>
        <taxon>Sphingomonadales</taxon>
        <taxon>Sphingomonadaceae</taxon>
        <taxon>Sphingomonas</taxon>
    </lineage>
</organism>
<keyword evidence="2" id="KW-1185">Reference proteome</keyword>
<protein>
    <submittedName>
        <fullName evidence="1">Uncharacterized protein</fullName>
    </submittedName>
</protein>
<reference evidence="1 2" key="1">
    <citation type="submission" date="2020-01" db="EMBL/GenBank/DDBJ databases">
        <title>Sphingomonas sp. C33 whole genome sequece.</title>
        <authorList>
            <person name="Park C."/>
        </authorList>
    </citation>
    <scope>NUCLEOTIDE SEQUENCE [LARGE SCALE GENOMIC DNA]</scope>
    <source>
        <strain evidence="1 2">C33</strain>
    </source>
</reference>
<sequence>MLLALWASLAVLLLALCAVRRRRLRIAPLPNDCGDDDSGVGSMRETLARRIQRGDDFGL</sequence>
<dbReference type="EMBL" id="CP047895">
    <property type="protein sequence ID" value="QHL90805.1"/>
    <property type="molecule type" value="Genomic_DNA"/>
</dbReference>
<dbReference type="RefSeq" id="WP_160592732.1">
    <property type="nucleotide sequence ID" value="NZ_CP047895.1"/>
</dbReference>
<dbReference type="AlphaFoldDB" id="A0A7Z2NWT6"/>
<evidence type="ECO:0000313" key="1">
    <source>
        <dbReference type="EMBL" id="QHL90805.1"/>
    </source>
</evidence>
<dbReference type="Proteomes" id="UP000464468">
    <property type="component" value="Chromosome"/>
</dbReference>
<name>A0A7Z2NWT6_9SPHN</name>
<evidence type="ECO:0000313" key="2">
    <source>
        <dbReference type="Proteomes" id="UP000464468"/>
    </source>
</evidence>